<dbReference type="AlphaFoldDB" id="A0A9W5VVX0"/>
<gene>
    <name evidence="2" type="ORF">HMPREF9238_00055</name>
</gene>
<organism evidence="2 3">
    <name type="scientific">Gleimia europaea ACS-120-V-Col10b</name>
    <dbReference type="NCBI Taxonomy" id="883069"/>
    <lineage>
        <taxon>Bacteria</taxon>
        <taxon>Bacillati</taxon>
        <taxon>Actinomycetota</taxon>
        <taxon>Actinomycetes</taxon>
        <taxon>Actinomycetales</taxon>
        <taxon>Actinomycetaceae</taxon>
        <taxon>Gleimia</taxon>
    </lineage>
</organism>
<reference evidence="2 3" key="1">
    <citation type="submission" date="2013-05" db="EMBL/GenBank/DDBJ databases">
        <title>The Genome Sequence of Actinomyces europaeus ACS-120-V-COL10B.</title>
        <authorList>
            <consortium name="The Broad Institute Genomics Platform"/>
            <person name="Earl A."/>
            <person name="Ward D."/>
            <person name="Feldgarden M."/>
            <person name="Gevers D."/>
            <person name="Saerens B."/>
            <person name="Vaneechoutte M."/>
            <person name="Walker B."/>
            <person name="Young S."/>
            <person name="Zeng Q."/>
            <person name="Gargeya S."/>
            <person name="Fitzgerald M."/>
            <person name="Haas B."/>
            <person name="Abouelleil A."/>
            <person name="Allen A.W."/>
            <person name="Alvarado L."/>
            <person name="Arachchi H.M."/>
            <person name="Berlin A.M."/>
            <person name="Chapman S.B."/>
            <person name="Gainer-Dewar J."/>
            <person name="Goldberg J."/>
            <person name="Griggs A."/>
            <person name="Gujja S."/>
            <person name="Hansen M."/>
            <person name="Howarth C."/>
            <person name="Imamovic A."/>
            <person name="Ireland A."/>
            <person name="Larimer J."/>
            <person name="McCowan C."/>
            <person name="Murphy C."/>
            <person name="Pearson M."/>
            <person name="Poon T.W."/>
            <person name="Priest M."/>
            <person name="Roberts A."/>
            <person name="Saif S."/>
            <person name="Shea T."/>
            <person name="Sisk P."/>
            <person name="Sykes S."/>
            <person name="Wortman J."/>
            <person name="Nusbaum C."/>
            <person name="Birren B."/>
        </authorList>
    </citation>
    <scope>NUCLEOTIDE SEQUENCE [LARGE SCALE GENOMIC DNA]</scope>
    <source>
        <strain evidence="2 3">ACS-120-V-Col10b</strain>
    </source>
</reference>
<accession>A0A9W5VVX0</accession>
<sequence>MSEGNIDEEFERIIAGMEESDTDEPAPQPDDRGTEDEQVTQEEVDPDQPVDESLHLEQGTQRIGLIFAPLRPASAVARMLGMYKIARWIVPIDHQIVLYLELDPDDGEEEFASLLGEERPMPEEVDRFAKVISKLSKFGVVAVVSTLAEEDSLVAGSVYARRYVNGQPEEAIPAGLLINSIDIRAEDLLLGRSRPQDYPDAVHATERPVPKGRGFGFPKLP</sequence>
<dbReference type="EMBL" id="AGWN01000001">
    <property type="protein sequence ID" value="EPD30318.1"/>
    <property type="molecule type" value="Genomic_DNA"/>
</dbReference>
<name>A0A9W5VVX0_9ACTO</name>
<proteinExistence type="predicted"/>
<keyword evidence="3" id="KW-1185">Reference proteome</keyword>
<feature type="region of interest" description="Disordered" evidence="1">
    <location>
        <begin position="195"/>
        <end position="221"/>
    </location>
</feature>
<dbReference type="Proteomes" id="UP000014387">
    <property type="component" value="Unassembled WGS sequence"/>
</dbReference>
<protein>
    <submittedName>
        <fullName evidence="2">Uncharacterized protein</fullName>
    </submittedName>
</protein>
<feature type="region of interest" description="Disordered" evidence="1">
    <location>
        <begin position="1"/>
        <end position="52"/>
    </location>
</feature>
<evidence type="ECO:0000313" key="3">
    <source>
        <dbReference type="Proteomes" id="UP000014387"/>
    </source>
</evidence>
<evidence type="ECO:0000313" key="2">
    <source>
        <dbReference type="EMBL" id="EPD30318.1"/>
    </source>
</evidence>
<feature type="compositionally biased region" description="Acidic residues" evidence="1">
    <location>
        <begin position="1"/>
        <end position="10"/>
    </location>
</feature>
<comment type="caution">
    <text evidence="2">The sequence shown here is derived from an EMBL/GenBank/DDBJ whole genome shotgun (WGS) entry which is preliminary data.</text>
</comment>
<evidence type="ECO:0000256" key="1">
    <source>
        <dbReference type="SAM" id="MobiDB-lite"/>
    </source>
</evidence>
<dbReference type="RefSeq" id="WP_016443430.1">
    <property type="nucleotide sequence ID" value="NZ_KE150266.1"/>
</dbReference>
<feature type="compositionally biased region" description="Acidic residues" evidence="1">
    <location>
        <begin position="33"/>
        <end position="50"/>
    </location>
</feature>
<dbReference type="OrthoDB" id="3258291at2"/>